<evidence type="ECO:0000256" key="3">
    <source>
        <dbReference type="ARBA" id="ARBA00022538"/>
    </source>
</evidence>
<comment type="caution">
    <text evidence="15">The sequence shown here is derived from an EMBL/GenBank/DDBJ whole genome shotgun (WGS) entry which is preliminary data.</text>
</comment>
<evidence type="ECO:0000256" key="1">
    <source>
        <dbReference type="ARBA" id="ARBA00004141"/>
    </source>
</evidence>
<dbReference type="InterPro" id="IPR018247">
    <property type="entry name" value="EF_Hand_1_Ca_BS"/>
</dbReference>
<keyword evidence="7 13" id="KW-1133">Transmembrane helix</keyword>
<evidence type="ECO:0000256" key="12">
    <source>
        <dbReference type="SAM" id="MobiDB-lite"/>
    </source>
</evidence>
<evidence type="ECO:0000256" key="8">
    <source>
        <dbReference type="ARBA" id="ARBA00023065"/>
    </source>
</evidence>
<protein>
    <submittedName>
        <fullName evidence="15">TPKB protein</fullName>
    </submittedName>
</protein>
<evidence type="ECO:0000256" key="5">
    <source>
        <dbReference type="ARBA" id="ARBA00022826"/>
    </source>
</evidence>
<feature type="transmembrane region" description="Helical" evidence="13">
    <location>
        <begin position="41"/>
        <end position="63"/>
    </location>
</feature>
<dbReference type="GO" id="GO:0016020">
    <property type="term" value="C:membrane"/>
    <property type="evidence" value="ECO:0007669"/>
    <property type="project" value="UniProtKB-SubCell"/>
</dbReference>
<keyword evidence="8 11" id="KW-0406">Ion transport</keyword>
<evidence type="ECO:0000256" key="4">
    <source>
        <dbReference type="ARBA" id="ARBA00022692"/>
    </source>
</evidence>
<dbReference type="PRINTS" id="PR01333">
    <property type="entry name" value="2POREKCHANEL"/>
</dbReference>
<comment type="subcellular location">
    <subcellularLocation>
        <location evidence="1">Membrane</location>
        <topology evidence="1">Multi-pass membrane protein</topology>
    </subcellularLocation>
</comment>
<keyword evidence="3" id="KW-0633">Potassium transport</keyword>
<feature type="transmembrane region" description="Helical" evidence="13">
    <location>
        <begin position="156"/>
        <end position="177"/>
    </location>
</feature>
<dbReference type="GO" id="GO:0005737">
    <property type="term" value="C:cytoplasm"/>
    <property type="evidence" value="ECO:0007669"/>
    <property type="project" value="UniProtKB-ARBA"/>
</dbReference>
<keyword evidence="4 11" id="KW-0812">Transmembrane</keyword>
<dbReference type="AlphaFoldDB" id="A0A812QB17"/>
<feature type="domain" description="Potassium channel" evidence="14">
    <location>
        <begin position="41"/>
        <end position="110"/>
    </location>
</feature>
<dbReference type="PROSITE" id="PS00018">
    <property type="entry name" value="EF_HAND_1"/>
    <property type="match status" value="1"/>
</dbReference>
<dbReference type="InterPro" id="IPR003280">
    <property type="entry name" value="2pore_dom_K_chnl"/>
</dbReference>
<keyword evidence="6" id="KW-0630">Potassium</keyword>
<name>A0A812QB17_9DINO</name>
<evidence type="ECO:0000256" key="7">
    <source>
        <dbReference type="ARBA" id="ARBA00022989"/>
    </source>
</evidence>
<feature type="domain" description="Potassium channel" evidence="14">
    <location>
        <begin position="163"/>
        <end position="235"/>
    </location>
</feature>
<dbReference type="PANTHER" id="PTHR10027">
    <property type="entry name" value="CALCIUM-ACTIVATED POTASSIUM CHANNEL ALPHA CHAIN"/>
    <property type="match status" value="1"/>
</dbReference>
<dbReference type="SUPFAM" id="SSF81324">
    <property type="entry name" value="Voltage-gated potassium channels"/>
    <property type="match status" value="2"/>
</dbReference>
<dbReference type="PANTHER" id="PTHR10027:SF10">
    <property type="entry name" value="SLOWPOKE 2, ISOFORM D"/>
    <property type="match status" value="1"/>
</dbReference>
<evidence type="ECO:0000313" key="16">
    <source>
        <dbReference type="Proteomes" id="UP000604046"/>
    </source>
</evidence>
<keyword evidence="9 13" id="KW-0472">Membrane</keyword>
<dbReference type="InterPro" id="IPR013099">
    <property type="entry name" value="K_chnl_dom"/>
</dbReference>
<dbReference type="EMBL" id="CAJNDS010002184">
    <property type="protein sequence ID" value="CAE7362968.1"/>
    <property type="molecule type" value="Genomic_DNA"/>
</dbReference>
<evidence type="ECO:0000256" key="10">
    <source>
        <dbReference type="ARBA" id="ARBA00023303"/>
    </source>
</evidence>
<keyword evidence="2 11" id="KW-0813">Transport</keyword>
<feature type="transmembrane region" description="Helical" evidence="13">
    <location>
        <begin position="83"/>
        <end position="102"/>
    </location>
</feature>
<dbReference type="InterPro" id="IPR047871">
    <property type="entry name" value="K_chnl_Slo-like"/>
</dbReference>
<keyword evidence="10 11" id="KW-0407">Ion channel</keyword>
<evidence type="ECO:0000313" key="15">
    <source>
        <dbReference type="EMBL" id="CAE7362968.1"/>
    </source>
</evidence>
<dbReference type="Proteomes" id="UP000604046">
    <property type="component" value="Unassembled WGS sequence"/>
</dbReference>
<sequence length="459" mass="50807">MMEALTAIALEDHEHVEQKENSREGDADKGHRKVLVEVSRILYILFAGLFYTHVEGWTFLEAAYFAMVTMSTCGYGDFYPTEWYSQMVTVFFILVGISVVFAQLGNCVTSLIEPVFDFTRTVSERLAPAKYIDISGNGVPDFQVPRRPSIYYSKNLAGPILILLAFQLVSAAIFALVEPEIFDFGTAFWYVMVTATTVGYGDVSAETTGGRIWAIVHILISVCLLAALIGDFGKLWEERKSLMERAYHFTRSYDEEVLATLDEDGNKLVGKYEFILGMLKEIGKLDQKEDIAPLEALFTKLTSSQSDQSQGKDTECADETCALNALQQKQAVVAGLTEDSAQQFQAAIDEGDTQEEKLTRKMAAEDFESEAREPFDRKMAAEDFESEDHGLGGWEVLWGHRAPEPAVPGKYQERVLVQNGDYIYAADQVAGAGIAKDGPEQDAALSEEVLSGQASAEVD</sequence>
<evidence type="ECO:0000256" key="13">
    <source>
        <dbReference type="SAM" id="Phobius"/>
    </source>
</evidence>
<reference evidence="15" key="1">
    <citation type="submission" date="2021-02" db="EMBL/GenBank/DDBJ databases">
        <authorList>
            <person name="Dougan E. K."/>
            <person name="Rhodes N."/>
            <person name="Thang M."/>
            <person name="Chan C."/>
        </authorList>
    </citation>
    <scope>NUCLEOTIDE SEQUENCE</scope>
</reference>
<evidence type="ECO:0000256" key="2">
    <source>
        <dbReference type="ARBA" id="ARBA00022448"/>
    </source>
</evidence>
<proteinExistence type="inferred from homology"/>
<evidence type="ECO:0000259" key="14">
    <source>
        <dbReference type="Pfam" id="PF07885"/>
    </source>
</evidence>
<organism evidence="15 16">
    <name type="scientific">Symbiodinium natans</name>
    <dbReference type="NCBI Taxonomy" id="878477"/>
    <lineage>
        <taxon>Eukaryota</taxon>
        <taxon>Sar</taxon>
        <taxon>Alveolata</taxon>
        <taxon>Dinophyceae</taxon>
        <taxon>Suessiales</taxon>
        <taxon>Symbiodiniaceae</taxon>
        <taxon>Symbiodinium</taxon>
    </lineage>
</organism>
<evidence type="ECO:0000256" key="9">
    <source>
        <dbReference type="ARBA" id="ARBA00023136"/>
    </source>
</evidence>
<evidence type="ECO:0000256" key="6">
    <source>
        <dbReference type="ARBA" id="ARBA00022958"/>
    </source>
</evidence>
<feature type="transmembrane region" description="Helical" evidence="13">
    <location>
        <begin position="212"/>
        <end position="233"/>
    </location>
</feature>
<dbReference type="OrthoDB" id="433309at2759"/>
<dbReference type="Gene3D" id="1.10.287.70">
    <property type="match status" value="2"/>
</dbReference>
<accession>A0A812QB17</accession>
<dbReference type="Pfam" id="PF07885">
    <property type="entry name" value="Ion_trans_2"/>
    <property type="match status" value="2"/>
</dbReference>
<evidence type="ECO:0000256" key="11">
    <source>
        <dbReference type="RuleBase" id="RU003857"/>
    </source>
</evidence>
<dbReference type="GO" id="GO:0005267">
    <property type="term" value="F:potassium channel activity"/>
    <property type="evidence" value="ECO:0007669"/>
    <property type="project" value="UniProtKB-KW"/>
</dbReference>
<keyword evidence="5" id="KW-0631">Potassium channel</keyword>
<feature type="region of interest" description="Disordered" evidence="12">
    <location>
        <begin position="436"/>
        <end position="459"/>
    </location>
</feature>
<comment type="similarity">
    <text evidence="11">Belongs to the two pore domain potassium channel (TC 1.A.1.8) family.</text>
</comment>
<keyword evidence="16" id="KW-1185">Reference proteome</keyword>
<gene>
    <name evidence="15" type="primary">TPKB</name>
    <name evidence="15" type="ORF">SNAT2548_LOCUS19592</name>
</gene>